<dbReference type="InterPro" id="IPR004839">
    <property type="entry name" value="Aminotransferase_I/II_large"/>
</dbReference>
<dbReference type="GO" id="GO:0033854">
    <property type="term" value="F:glutamate-prephenate aminotransferase activity"/>
    <property type="evidence" value="ECO:0007669"/>
    <property type="project" value="UniProtKB-ARBA"/>
</dbReference>
<dbReference type="Pfam" id="PF00155">
    <property type="entry name" value="Aminotran_1_2"/>
    <property type="match status" value="2"/>
</dbReference>
<dbReference type="GO" id="GO:0004069">
    <property type="term" value="F:L-aspartate:2-oxoglutarate aminotransferase activity"/>
    <property type="evidence" value="ECO:0007669"/>
    <property type="project" value="UniProtKB-ARBA"/>
</dbReference>
<dbReference type="PANTHER" id="PTHR46383:SF1">
    <property type="entry name" value="ASPARTATE AMINOTRANSFERASE"/>
    <property type="match status" value="1"/>
</dbReference>
<dbReference type="InterPro" id="IPR013320">
    <property type="entry name" value="ConA-like_dom_sf"/>
</dbReference>
<reference evidence="11" key="1">
    <citation type="submission" date="2019-12" db="EMBL/GenBank/DDBJ databases">
        <title>Genome sequencing and annotation of Brassica cretica.</title>
        <authorList>
            <person name="Studholme D.J."/>
            <person name="Sarris P.F."/>
        </authorList>
    </citation>
    <scope>NUCLEOTIDE SEQUENCE</scope>
    <source>
        <strain evidence="11">PFS-001/15</strain>
        <tissue evidence="11">Leaf</tissue>
    </source>
</reference>
<feature type="chain" id="PRO_5035791882" description="Bifunctional aspartate aminotransferase and glutamate/aspartate-prephenate aminotransferase" evidence="9">
    <location>
        <begin position="27"/>
        <end position="861"/>
    </location>
</feature>
<dbReference type="GO" id="GO:0030170">
    <property type="term" value="F:pyridoxal phosphate binding"/>
    <property type="evidence" value="ECO:0007669"/>
    <property type="project" value="InterPro"/>
</dbReference>
<evidence type="ECO:0000256" key="9">
    <source>
        <dbReference type="SAM" id="SignalP"/>
    </source>
</evidence>
<dbReference type="InterPro" id="IPR050596">
    <property type="entry name" value="AspAT/PAT-like"/>
</dbReference>
<dbReference type="InterPro" id="IPR015421">
    <property type="entry name" value="PyrdxlP-dep_Trfase_major"/>
</dbReference>
<evidence type="ECO:0000256" key="6">
    <source>
        <dbReference type="ARBA" id="ARBA00060544"/>
    </source>
</evidence>
<accession>A0A8S9IEI5</accession>
<sequence>MAAFATKQSMLLLSSSLLLLIGVSTGSFYDNFDITWGDGRANIFESGHLLTCTLDKISGSGFQSKKEYLFGKIDMKMKLVAGNSAGTVTAYYGNVTGQPYVLHTNVFTGGKGNREMQFYLWFDPTADFHTYTVLWNPLNIIFLVDGIPIRVFKNNEAHGVAYPKSQPMKIYSSLWEADDWATQEENGLSYAPDQILVSNGAKQSLLQAVLAVCSPGDEVIIPAPYWVSYTEQARLADATPVIIPTKISDNFLLDPKDLESKLTEKSRLLILCSPSNPTGSVYPKSLLEEIARIVAKHPKLMVLSDEIYEHIIYAPATHTSFASLPNMYERTLTVNGFSKAFAMTGWRLGYLAGPKHIVAACSKLQGQVSSGASSIAQKAGVAALGLGKAGGETVAEMVKAYRERRDFLVKNFREMEGVKISEPQGAFYLFIDFSAYYGSEAEGFGLIKDSSSLALYFLDKFQVAMVPGDAFGDDTCIRISYATSLDVLRAAVVKIKKALEPLRATAGINAIRDGFTRYSLNAGITELREAICRKLEEENGLSYAPDQILVSNGAKQSLLQAVLAVCSPGDEVIIPAPYWVSYTEQARLADATPVIIPTKISDNFLLNPKDLESKLTEKSRLLILCSPSNPTGSVYPKSLLEEIARIVAKHPRIMVLSDEIYEHIIYAPATHTSFASLPDMYERTLTVNGFSKAFAMTGWRLGYLAGPKHIVAACSKLQGQVSSGASSIAQKAGVAALGLGKAGGETVAEMVKAYRERRDFLVKNFREMEGVKISEPQGAFYLFIDFSAYYGSEAEGFGLIKDSSSLALYFLDKFQVAMVPGDAFGDDTCIRISYATSLDVLRAAVVKIKKALEPLRATVSV</sequence>
<evidence type="ECO:0000256" key="1">
    <source>
        <dbReference type="ARBA" id="ARBA00001933"/>
    </source>
</evidence>
<evidence type="ECO:0000313" key="12">
    <source>
        <dbReference type="Proteomes" id="UP000712281"/>
    </source>
</evidence>
<dbReference type="Gene3D" id="3.90.1150.10">
    <property type="entry name" value="Aspartate Aminotransferase, domain 1"/>
    <property type="match status" value="2"/>
</dbReference>
<feature type="signal peptide" evidence="9">
    <location>
        <begin position="1"/>
        <end position="26"/>
    </location>
</feature>
<comment type="pathway">
    <text evidence="6">Amino-acid biosynthesis; L-phenylalanine biosynthesis; L-arogenate from prephenate (L-Glu route): step 1/1.</text>
</comment>
<evidence type="ECO:0000313" key="11">
    <source>
        <dbReference type="EMBL" id="KAF2568291.1"/>
    </source>
</evidence>
<dbReference type="AlphaFoldDB" id="A0A8S9IEI5"/>
<dbReference type="InterPro" id="IPR015422">
    <property type="entry name" value="PyrdxlP-dep_Trfase_small"/>
</dbReference>
<gene>
    <name evidence="11" type="ORF">F2Q68_00027214</name>
</gene>
<evidence type="ECO:0000259" key="10">
    <source>
        <dbReference type="PROSITE" id="PS51762"/>
    </source>
</evidence>
<keyword evidence="9" id="KW-0732">Signal</keyword>
<evidence type="ECO:0000256" key="7">
    <source>
        <dbReference type="ARBA" id="ARBA00060601"/>
    </source>
</evidence>
<keyword evidence="3" id="KW-0032">Aminotransferase</keyword>
<dbReference type="GO" id="GO:0009095">
    <property type="term" value="P:aromatic amino acid family biosynthetic process, prephenate pathway"/>
    <property type="evidence" value="ECO:0007669"/>
    <property type="project" value="UniProtKB-ARBA"/>
</dbReference>
<evidence type="ECO:0000256" key="3">
    <source>
        <dbReference type="ARBA" id="ARBA00022576"/>
    </source>
</evidence>
<comment type="pathway">
    <text evidence="7">Amino-acid biosynthesis; L-phenylalanine biosynthesis; L-arogenate from prephenate (L-Asp route): step 1/1.</text>
</comment>
<organism evidence="11 12">
    <name type="scientific">Brassica cretica</name>
    <name type="common">Mustard</name>
    <dbReference type="NCBI Taxonomy" id="69181"/>
    <lineage>
        <taxon>Eukaryota</taxon>
        <taxon>Viridiplantae</taxon>
        <taxon>Streptophyta</taxon>
        <taxon>Embryophyta</taxon>
        <taxon>Tracheophyta</taxon>
        <taxon>Spermatophyta</taxon>
        <taxon>Magnoliopsida</taxon>
        <taxon>eudicotyledons</taxon>
        <taxon>Gunneridae</taxon>
        <taxon>Pentapetalae</taxon>
        <taxon>rosids</taxon>
        <taxon>malvids</taxon>
        <taxon>Brassicales</taxon>
        <taxon>Brassicaceae</taxon>
        <taxon>Brassiceae</taxon>
        <taxon>Brassica</taxon>
    </lineage>
</organism>
<dbReference type="InterPro" id="IPR004838">
    <property type="entry name" value="NHTrfase_class1_PyrdxlP-BS"/>
</dbReference>
<dbReference type="InterPro" id="IPR000757">
    <property type="entry name" value="Beta-glucanase-like"/>
</dbReference>
<dbReference type="FunFam" id="3.40.640.10:FF:000033">
    <property type="entry name" value="Aspartate aminotransferase"/>
    <property type="match status" value="2"/>
</dbReference>
<comment type="caution">
    <text evidence="11">The sequence shown here is derived from an EMBL/GenBank/DDBJ whole genome shotgun (WGS) entry which is preliminary data.</text>
</comment>
<dbReference type="SUPFAM" id="SSF53383">
    <property type="entry name" value="PLP-dependent transferases"/>
    <property type="match status" value="2"/>
</dbReference>
<dbReference type="Proteomes" id="UP000712281">
    <property type="component" value="Unassembled WGS sequence"/>
</dbReference>
<evidence type="ECO:0000256" key="8">
    <source>
        <dbReference type="ARBA" id="ARBA00074369"/>
    </source>
</evidence>
<evidence type="ECO:0000256" key="5">
    <source>
        <dbReference type="ARBA" id="ARBA00022898"/>
    </source>
</evidence>
<dbReference type="GO" id="GO:0004553">
    <property type="term" value="F:hydrolase activity, hydrolyzing O-glycosyl compounds"/>
    <property type="evidence" value="ECO:0007669"/>
    <property type="project" value="InterPro"/>
</dbReference>
<keyword evidence="4" id="KW-0808">Transferase</keyword>
<protein>
    <recommendedName>
        <fullName evidence="8">Bifunctional aspartate aminotransferase and glutamate/aspartate-prephenate aminotransferase</fullName>
    </recommendedName>
</protein>
<evidence type="ECO:0000256" key="2">
    <source>
        <dbReference type="ARBA" id="ARBA00007441"/>
    </source>
</evidence>
<evidence type="ECO:0000256" key="4">
    <source>
        <dbReference type="ARBA" id="ARBA00022679"/>
    </source>
</evidence>
<dbReference type="GO" id="GO:0005975">
    <property type="term" value="P:carbohydrate metabolic process"/>
    <property type="evidence" value="ECO:0007669"/>
    <property type="project" value="InterPro"/>
</dbReference>
<dbReference type="PROSITE" id="PS00105">
    <property type="entry name" value="AA_TRANSFER_CLASS_1"/>
    <property type="match status" value="2"/>
</dbReference>
<keyword evidence="5" id="KW-0663">Pyridoxal phosphate</keyword>
<name>A0A8S9IEI5_BRACR</name>
<dbReference type="InterPro" id="IPR015424">
    <property type="entry name" value="PyrdxlP-dep_Trfase"/>
</dbReference>
<dbReference type="Gene3D" id="3.40.640.10">
    <property type="entry name" value="Type I PLP-dependent aspartate aminotransferase-like (Major domain)"/>
    <property type="match status" value="2"/>
</dbReference>
<dbReference type="CDD" id="cd00609">
    <property type="entry name" value="AAT_like"/>
    <property type="match status" value="2"/>
</dbReference>
<comment type="cofactor">
    <cofactor evidence="1">
        <name>pyridoxal 5'-phosphate</name>
        <dbReference type="ChEBI" id="CHEBI:597326"/>
    </cofactor>
</comment>
<proteinExistence type="inferred from homology"/>
<dbReference type="GO" id="GO:0033853">
    <property type="term" value="F:aspartate-prephenate aminotransferase activity"/>
    <property type="evidence" value="ECO:0007669"/>
    <property type="project" value="UniProtKB-ARBA"/>
</dbReference>
<feature type="domain" description="GH16" evidence="10">
    <location>
        <begin position="1"/>
        <end position="203"/>
    </location>
</feature>
<dbReference type="PANTHER" id="PTHR46383">
    <property type="entry name" value="ASPARTATE AMINOTRANSFERASE"/>
    <property type="match status" value="1"/>
</dbReference>
<dbReference type="SUPFAM" id="SSF49899">
    <property type="entry name" value="Concanavalin A-like lectins/glucanases"/>
    <property type="match status" value="1"/>
</dbReference>
<comment type="similarity">
    <text evidence="2">Belongs to the class-I pyridoxal-phosphate-dependent aminotransferase family.</text>
</comment>
<dbReference type="EMBL" id="QGKW02001911">
    <property type="protein sequence ID" value="KAF2568291.1"/>
    <property type="molecule type" value="Genomic_DNA"/>
</dbReference>
<dbReference type="PROSITE" id="PS51762">
    <property type="entry name" value="GH16_2"/>
    <property type="match status" value="1"/>
</dbReference>